<dbReference type="EMBL" id="JAABLP010000001">
    <property type="protein sequence ID" value="NBN62801.1"/>
    <property type="molecule type" value="Genomic_DNA"/>
</dbReference>
<dbReference type="InterPro" id="IPR038570">
    <property type="entry name" value="HicA_sf"/>
</dbReference>
<organism evidence="9 10">
    <name type="scientific">Pannonibacter tanglangensis</name>
    <dbReference type="NCBI Taxonomy" id="2750084"/>
    <lineage>
        <taxon>Bacteria</taxon>
        <taxon>Pseudomonadati</taxon>
        <taxon>Pseudomonadota</taxon>
        <taxon>Alphaproteobacteria</taxon>
        <taxon>Hyphomicrobiales</taxon>
        <taxon>Stappiaceae</taxon>
        <taxon>Pannonibacter</taxon>
    </lineage>
</organism>
<dbReference type="SUPFAM" id="SSF54786">
    <property type="entry name" value="YcfA/nrd intein domain"/>
    <property type="match status" value="1"/>
</dbReference>
<keyword evidence="7" id="KW-0346">Stress response</keyword>
<evidence type="ECO:0000256" key="4">
    <source>
        <dbReference type="ARBA" id="ARBA00022759"/>
    </source>
</evidence>
<comment type="caution">
    <text evidence="9">The sequence shown here is derived from an EMBL/GenBank/DDBJ whole genome shotgun (WGS) entry which is preliminary data.</text>
</comment>
<keyword evidence="5" id="KW-0378">Hydrolase</keyword>
<evidence type="ECO:0000256" key="6">
    <source>
        <dbReference type="ARBA" id="ARBA00022884"/>
    </source>
</evidence>
<gene>
    <name evidence="9" type="ORF">GWI71_03820</name>
</gene>
<evidence type="ECO:0000256" key="8">
    <source>
        <dbReference type="SAM" id="MobiDB-lite"/>
    </source>
</evidence>
<name>A0ABW9ZDN6_9HYPH</name>
<evidence type="ECO:0000256" key="7">
    <source>
        <dbReference type="ARBA" id="ARBA00023016"/>
    </source>
</evidence>
<evidence type="ECO:0000256" key="3">
    <source>
        <dbReference type="ARBA" id="ARBA00022722"/>
    </source>
</evidence>
<proteinExistence type="inferred from homology"/>
<comment type="similarity">
    <text evidence="1">Belongs to the HicA mRNA interferase family.</text>
</comment>
<evidence type="ECO:0000313" key="9">
    <source>
        <dbReference type="EMBL" id="NBN62801.1"/>
    </source>
</evidence>
<evidence type="ECO:0000256" key="2">
    <source>
        <dbReference type="ARBA" id="ARBA00022649"/>
    </source>
</evidence>
<dbReference type="InterPro" id="IPR012933">
    <property type="entry name" value="HicA_mRNA_interferase"/>
</dbReference>
<dbReference type="PANTHER" id="PTHR34873:SF3">
    <property type="entry name" value="ADDICTION MODULE TOXIN, HICA FAMILY"/>
    <property type="match status" value="1"/>
</dbReference>
<accession>A0ABW9ZDN6</accession>
<keyword evidence="10" id="KW-1185">Reference proteome</keyword>
<evidence type="ECO:0000256" key="5">
    <source>
        <dbReference type="ARBA" id="ARBA00022801"/>
    </source>
</evidence>
<dbReference type="Proteomes" id="UP000541347">
    <property type="component" value="Unassembled WGS sequence"/>
</dbReference>
<dbReference type="PANTHER" id="PTHR34873">
    <property type="entry name" value="SSR1766 PROTEIN"/>
    <property type="match status" value="1"/>
</dbReference>
<sequence>MRSSEVIRKIEAAGWRKVRVKGSHHHFRHDTRPGTVTVPHPKADIPKGTLANIEKQSGVRLR</sequence>
<keyword evidence="6" id="KW-0694">RNA-binding</keyword>
<keyword evidence="2" id="KW-1277">Toxin-antitoxin system</keyword>
<feature type="region of interest" description="Disordered" evidence="8">
    <location>
        <begin position="21"/>
        <end position="62"/>
    </location>
</feature>
<dbReference type="Gene3D" id="3.30.920.30">
    <property type="entry name" value="Hypothetical protein"/>
    <property type="match status" value="1"/>
</dbReference>
<keyword evidence="3" id="KW-0540">Nuclease</keyword>
<dbReference type="RefSeq" id="WP_161674057.1">
    <property type="nucleotide sequence ID" value="NZ_JAABLP010000001.1"/>
</dbReference>
<reference evidence="9 10" key="1">
    <citation type="submission" date="2020-01" db="EMBL/GenBank/DDBJ databases">
        <authorList>
            <person name="Peng S.Y."/>
            <person name="Li J."/>
            <person name="Wang M."/>
            <person name="Wang L."/>
            <person name="Wang C.Q."/>
            <person name="Wang J.R."/>
        </authorList>
    </citation>
    <scope>NUCLEOTIDE SEQUENCE [LARGE SCALE GENOMIC DNA]</scope>
    <source>
        <strain evidence="9 10">XCT-34</strain>
    </source>
</reference>
<evidence type="ECO:0000313" key="10">
    <source>
        <dbReference type="Proteomes" id="UP000541347"/>
    </source>
</evidence>
<evidence type="ECO:0000256" key="1">
    <source>
        <dbReference type="ARBA" id="ARBA00006620"/>
    </source>
</evidence>
<protein>
    <submittedName>
        <fullName evidence="9">Addiction module toxin, HicA family</fullName>
    </submittedName>
</protein>
<dbReference type="Pfam" id="PF07927">
    <property type="entry name" value="HicA_toxin"/>
    <property type="match status" value="1"/>
</dbReference>
<keyword evidence="4" id="KW-0255">Endonuclease</keyword>